<dbReference type="Proteomes" id="UP000001542">
    <property type="component" value="Unassembled WGS sequence"/>
</dbReference>
<accession>A2EIQ3</accession>
<feature type="region of interest" description="Disordered" evidence="5">
    <location>
        <begin position="178"/>
        <end position="267"/>
    </location>
</feature>
<keyword evidence="2" id="KW-0805">Transcription regulation</keyword>
<feature type="compositionally biased region" description="Low complexity" evidence="5">
    <location>
        <begin position="178"/>
        <end position="187"/>
    </location>
</feature>
<gene>
    <name evidence="6" type="ORF">TVAG_499680</name>
</gene>
<protein>
    <submittedName>
        <fullName evidence="6">Uncharacterized protein</fullName>
    </submittedName>
</protein>
<dbReference type="GO" id="GO:0005634">
    <property type="term" value="C:nucleus"/>
    <property type="evidence" value="ECO:0007669"/>
    <property type="project" value="UniProtKB-SubCell"/>
</dbReference>
<dbReference type="VEuPathDB" id="TrichDB:TVAGG3_0959870"/>
<comment type="subcellular location">
    <subcellularLocation>
        <location evidence="1">Nucleus</location>
    </subcellularLocation>
</comment>
<name>A2EIQ3_TRIV3</name>
<dbReference type="AlphaFoldDB" id="A2EIQ3"/>
<keyword evidence="3" id="KW-0804">Transcription</keyword>
<proteinExistence type="predicted"/>
<evidence type="ECO:0000256" key="3">
    <source>
        <dbReference type="ARBA" id="ARBA00023163"/>
    </source>
</evidence>
<dbReference type="PANTHER" id="PTHR13859">
    <property type="entry name" value="ATROPHIN-RELATED"/>
    <property type="match status" value="1"/>
</dbReference>
<evidence type="ECO:0000313" key="6">
    <source>
        <dbReference type="EMBL" id="EAY07480.1"/>
    </source>
</evidence>
<evidence type="ECO:0000256" key="5">
    <source>
        <dbReference type="SAM" id="MobiDB-lite"/>
    </source>
</evidence>
<feature type="region of interest" description="Disordered" evidence="5">
    <location>
        <begin position="98"/>
        <end position="136"/>
    </location>
</feature>
<feature type="compositionally biased region" description="Low complexity" evidence="5">
    <location>
        <begin position="195"/>
        <end position="219"/>
    </location>
</feature>
<keyword evidence="4" id="KW-0539">Nucleus</keyword>
<dbReference type="InParanoid" id="A2EIQ3"/>
<keyword evidence="7" id="KW-1185">Reference proteome</keyword>
<dbReference type="RefSeq" id="XP_001319703.1">
    <property type="nucleotide sequence ID" value="XM_001319668.1"/>
</dbReference>
<dbReference type="PANTHER" id="PTHR13859:SF11">
    <property type="entry name" value="GRUNGE, ISOFORM J"/>
    <property type="match status" value="1"/>
</dbReference>
<dbReference type="KEGG" id="tva:4765372"/>
<feature type="compositionally biased region" description="Polar residues" evidence="5">
    <location>
        <begin position="100"/>
        <end position="133"/>
    </location>
</feature>
<sequence length="647" mass="74147">MSHQDQKYQNFQMNQLKMYQNQQQQYRQMQNQPMQNMNFQQMYQNQLKNYQMAFMNAYGFPPNQQNQMNQMSMKTQNMMQPHQNQQNQMNQMQMMPGKMVSQNPENSPAQPQQSQTFDASTMSRSASNTSLSSMAGPDMAQQNQQMMNASNFMQSQFSMQMPQNNQYQYQMQMQNSLQNQMQSQVQNTSTHNLLSQMQQQQQQQQQQPQPSAPQQAQQQPPKPPQMPTQKKQKSNQMNQNKRKPKKHAAPSDIAESPLPPAPEQIQPPIQPQIQNQIGMNTNEISELTRVITGMGEKSKLYYRVFGYNVKRCEIKSFLEYFANNVYKSIPNAVKYAMYIAEQFRQGEDGKFYRLFANPSCPTVFAPVKNIKPQFQILQCAANKSKGVEFNLVPPSKRGDAFPYGVFIPQMQDSNVPIIIDDTTEVLPSSFGDKYMFYIIPQSSKSKISIRPVFQKPPSTPITWFSLCYAQSKDPLEVLYQLLDKQHIKRELFDQTFALTPKCTSCTNDPLKLITQCMKGNAACIECGAPVILNELIIKVKPCAEQKIENAAAASAQEDAVAKTLQISQVNIMPQPLPPEPENPEEERIAMALGESIFQCIRPKQEASGWIKTKDGELFTPVEESNKFYASSLSEMEKMLSDLHDDFF</sequence>
<evidence type="ECO:0000256" key="4">
    <source>
        <dbReference type="ARBA" id="ARBA00023242"/>
    </source>
</evidence>
<evidence type="ECO:0000313" key="7">
    <source>
        <dbReference type="Proteomes" id="UP000001542"/>
    </source>
</evidence>
<reference evidence="6" key="2">
    <citation type="journal article" date="2007" name="Science">
        <title>Draft genome sequence of the sexually transmitted pathogen Trichomonas vaginalis.</title>
        <authorList>
            <person name="Carlton J.M."/>
            <person name="Hirt R.P."/>
            <person name="Silva J.C."/>
            <person name="Delcher A.L."/>
            <person name="Schatz M."/>
            <person name="Zhao Q."/>
            <person name="Wortman J.R."/>
            <person name="Bidwell S.L."/>
            <person name="Alsmark U.C.M."/>
            <person name="Besteiro S."/>
            <person name="Sicheritz-Ponten T."/>
            <person name="Noel C.J."/>
            <person name="Dacks J.B."/>
            <person name="Foster P.G."/>
            <person name="Simillion C."/>
            <person name="Van de Peer Y."/>
            <person name="Miranda-Saavedra D."/>
            <person name="Barton G.J."/>
            <person name="Westrop G.D."/>
            <person name="Mueller S."/>
            <person name="Dessi D."/>
            <person name="Fiori P.L."/>
            <person name="Ren Q."/>
            <person name="Paulsen I."/>
            <person name="Zhang H."/>
            <person name="Bastida-Corcuera F.D."/>
            <person name="Simoes-Barbosa A."/>
            <person name="Brown M.T."/>
            <person name="Hayes R.D."/>
            <person name="Mukherjee M."/>
            <person name="Okumura C.Y."/>
            <person name="Schneider R."/>
            <person name="Smith A.J."/>
            <person name="Vanacova S."/>
            <person name="Villalvazo M."/>
            <person name="Haas B.J."/>
            <person name="Pertea M."/>
            <person name="Feldblyum T.V."/>
            <person name="Utterback T.R."/>
            <person name="Shu C.L."/>
            <person name="Osoegawa K."/>
            <person name="de Jong P.J."/>
            <person name="Hrdy I."/>
            <person name="Horvathova L."/>
            <person name="Zubacova Z."/>
            <person name="Dolezal P."/>
            <person name="Malik S.B."/>
            <person name="Logsdon J.M. Jr."/>
            <person name="Henze K."/>
            <person name="Gupta A."/>
            <person name="Wang C.C."/>
            <person name="Dunne R.L."/>
            <person name="Upcroft J.A."/>
            <person name="Upcroft P."/>
            <person name="White O."/>
            <person name="Salzberg S.L."/>
            <person name="Tang P."/>
            <person name="Chiu C.-H."/>
            <person name="Lee Y.-S."/>
            <person name="Embley T.M."/>
            <person name="Coombs G.H."/>
            <person name="Mottram J.C."/>
            <person name="Tachezy J."/>
            <person name="Fraser-Liggett C.M."/>
            <person name="Johnson P.J."/>
        </authorList>
    </citation>
    <scope>NUCLEOTIDE SEQUENCE [LARGE SCALE GENOMIC DNA]</scope>
    <source>
        <strain evidence="6">G3</strain>
    </source>
</reference>
<reference evidence="6" key="1">
    <citation type="submission" date="2006-10" db="EMBL/GenBank/DDBJ databases">
        <authorList>
            <person name="Amadeo P."/>
            <person name="Zhao Q."/>
            <person name="Wortman J."/>
            <person name="Fraser-Liggett C."/>
            <person name="Carlton J."/>
        </authorList>
    </citation>
    <scope>NUCLEOTIDE SEQUENCE</scope>
    <source>
        <strain evidence="6">G3</strain>
    </source>
</reference>
<dbReference type="VEuPathDB" id="TrichDB:TVAG_499680"/>
<evidence type="ECO:0000256" key="2">
    <source>
        <dbReference type="ARBA" id="ARBA00023015"/>
    </source>
</evidence>
<organism evidence="6 7">
    <name type="scientific">Trichomonas vaginalis (strain ATCC PRA-98 / G3)</name>
    <dbReference type="NCBI Taxonomy" id="412133"/>
    <lineage>
        <taxon>Eukaryota</taxon>
        <taxon>Metamonada</taxon>
        <taxon>Parabasalia</taxon>
        <taxon>Trichomonadida</taxon>
        <taxon>Trichomonadidae</taxon>
        <taxon>Trichomonas</taxon>
    </lineage>
</organism>
<dbReference type="EMBL" id="DS113399">
    <property type="protein sequence ID" value="EAY07480.1"/>
    <property type="molecule type" value="Genomic_DNA"/>
</dbReference>
<evidence type="ECO:0000256" key="1">
    <source>
        <dbReference type="ARBA" id="ARBA00004123"/>
    </source>
</evidence>